<dbReference type="SUPFAM" id="SSF48264">
    <property type="entry name" value="Cytochrome P450"/>
    <property type="match status" value="1"/>
</dbReference>
<dbReference type="GO" id="GO:0016705">
    <property type="term" value="F:oxidoreductase activity, acting on paired donors, with incorporation or reduction of molecular oxygen"/>
    <property type="evidence" value="ECO:0007669"/>
    <property type="project" value="InterPro"/>
</dbReference>
<keyword evidence="7" id="KW-1185">Reference proteome</keyword>
<evidence type="ECO:0000256" key="3">
    <source>
        <dbReference type="ARBA" id="ARBA00022723"/>
    </source>
</evidence>
<dbReference type="InterPro" id="IPR036396">
    <property type="entry name" value="Cyt_P450_sf"/>
</dbReference>
<evidence type="ECO:0000256" key="2">
    <source>
        <dbReference type="ARBA" id="ARBA00010617"/>
    </source>
</evidence>
<evidence type="ECO:0000313" key="7">
    <source>
        <dbReference type="Proteomes" id="UP001293254"/>
    </source>
</evidence>
<keyword evidence="4" id="KW-0560">Oxidoreductase</keyword>
<dbReference type="PANTHER" id="PTHR24296">
    <property type="entry name" value="CYTOCHROME P450"/>
    <property type="match status" value="1"/>
</dbReference>
<gene>
    <name evidence="6" type="ORF">Salat_0292100</name>
</gene>
<evidence type="ECO:0000313" key="6">
    <source>
        <dbReference type="EMBL" id="KAK4439572.1"/>
    </source>
</evidence>
<comment type="cofactor">
    <cofactor evidence="1">
        <name>heme</name>
        <dbReference type="ChEBI" id="CHEBI:30413"/>
    </cofactor>
</comment>
<evidence type="ECO:0000256" key="4">
    <source>
        <dbReference type="ARBA" id="ARBA00023002"/>
    </source>
</evidence>
<evidence type="ECO:0000256" key="5">
    <source>
        <dbReference type="ARBA" id="ARBA00023004"/>
    </source>
</evidence>
<name>A0AAE1Z0E0_9LAMI</name>
<organism evidence="6 7">
    <name type="scientific">Sesamum alatum</name>
    <dbReference type="NCBI Taxonomy" id="300844"/>
    <lineage>
        <taxon>Eukaryota</taxon>
        <taxon>Viridiplantae</taxon>
        <taxon>Streptophyta</taxon>
        <taxon>Embryophyta</taxon>
        <taxon>Tracheophyta</taxon>
        <taxon>Spermatophyta</taxon>
        <taxon>Magnoliopsida</taxon>
        <taxon>eudicotyledons</taxon>
        <taxon>Gunneridae</taxon>
        <taxon>Pentapetalae</taxon>
        <taxon>asterids</taxon>
        <taxon>lamiids</taxon>
        <taxon>Lamiales</taxon>
        <taxon>Pedaliaceae</taxon>
        <taxon>Sesamum</taxon>
    </lineage>
</organism>
<dbReference type="Gene3D" id="1.10.630.10">
    <property type="entry name" value="Cytochrome P450"/>
    <property type="match status" value="1"/>
</dbReference>
<proteinExistence type="inferred from homology"/>
<dbReference type="GO" id="GO:0004497">
    <property type="term" value="F:monooxygenase activity"/>
    <property type="evidence" value="ECO:0007669"/>
    <property type="project" value="InterPro"/>
</dbReference>
<dbReference type="Pfam" id="PF00067">
    <property type="entry name" value="p450"/>
    <property type="match status" value="1"/>
</dbReference>
<dbReference type="InterPro" id="IPR001128">
    <property type="entry name" value="Cyt_P450"/>
</dbReference>
<comment type="similarity">
    <text evidence="2">Belongs to the cytochrome P450 family.</text>
</comment>
<sequence>MELVSETGMEVDLQELFQRFAFDGSCILVLGHDPISLCMELPHLPHDKAFADIGKQYYTAYTPSSYLEAAKQNDTVAMDPAGREDFDVLSCYMRAVERNGDDASNIPQELWRDNMLNLIFAGKDTISTTLTWFFWLLATHPAEEEKI</sequence>
<keyword evidence="5" id="KW-0408">Iron</keyword>
<dbReference type="GO" id="GO:0005506">
    <property type="term" value="F:iron ion binding"/>
    <property type="evidence" value="ECO:0007669"/>
    <property type="project" value="InterPro"/>
</dbReference>
<evidence type="ECO:0000256" key="1">
    <source>
        <dbReference type="ARBA" id="ARBA00001971"/>
    </source>
</evidence>
<protein>
    <submittedName>
        <fullName evidence="6">Alkane hydroxylase MAH1</fullName>
    </submittedName>
</protein>
<dbReference type="GO" id="GO:0020037">
    <property type="term" value="F:heme binding"/>
    <property type="evidence" value="ECO:0007669"/>
    <property type="project" value="InterPro"/>
</dbReference>
<dbReference type="AlphaFoldDB" id="A0AAE1Z0E0"/>
<dbReference type="Proteomes" id="UP001293254">
    <property type="component" value="Unassembled WGS sequence"/>
</dbReference>
<reference evidence="6" key="1">
    <citation type="submission" date="2020-06" db="EMBL/GenBank/DDBJ databases">
        <authorList>
            <person name="Li T."/>
            <person name="Hu X."/>
            <person name="Zhang T."/>
            <person name="Song X."/>
            <person name="Zhang H."/>
            <person name="Dai N."/>
            <person name="Sheng W."/>
            <person name="Hou X."/>
            <person name="Wei L."/>
        </authorList>
    </citation>
    <scope>NUCLEOTIDE SEQUENCE</scope>
    <source>
        <strain evidence="6">3651</strain>
        <tissue evidence="6">Leaf</tissue>
    </source>
</reference>
<dbReference type="EMBL" id="JACGWO010000001">
    <property type="protein sequence ID" value="KAK4439572.1"/>
    <property type="molecule type" value="Genomic_DNA"/>
</dbReference>
<reference evidence="6" key="2">
    <citation type="journal article" date="2024" name="Plant">
        <title>Genomic evolution and insights into agronomic trait innovations of Sesamum species.</title>
        <authorList>
            <person name="Miao H."/>
            <person name="Wang L."/>
            <person name="Qu L."/>
            <person name="Liu H."/>
            <person name="Sun Y."/>
            <person name="Le M."/>
            <person name="Wang Q."/>
            <person name="Wei S."/>
            <person name="Zheng Y."/>
            <person name="Lin W."/>
            <person name="Duan Y."/>
            <person name="Cao H."/>
            <person name="Xiong S."/>
            <person name="Wang X."/>
            <person name="Wei L."/>
            <person name="Li C."/>
            <person name="Ma Q."/>
            <person name="Ju M."/>
            <person name="Zhao R."/>
            <person name="Li G."/>
            <person name="Mu C."/>
            <person name="Tian Q."/>
            <person name="Mei H."/>
            <person name="Zhang T."/>
            <person name="Gao T."/>
            <person name="Zhang H."/>
        </authorList>
    </citation>
    <scope>NUCLEOTIDE SEQUENCE</scope>
    <source>
        <strain evidence="6">3651</strain>
    </source>
</reference>
<comment type="caution">
    <text evidence="6">The sequence shown here is derived from an EMBL/GenBank/DDBJ whole genome shotgun (WGS) entry which is preliminary data.</text>
</comment>
<accession>A0AAE1Z0E0</accession>
<keyword evidence="3" id="KW-0479">Metal-binding</keyword>